<evidence type="ECO:0000259" key="2">
    <source>
        <dbReference type="PROSITE" id="PS50222"/>
    </source>
</evidence>
<dbReference type="Pfam" id="PF14580">
    <property type="entry name" value="LRR_9"/>
    <property type="match status" value="1"/>
</dbReference>
<keyword evidence="4" id="KW-1185">Reference proteome</keyword>
<sequence>MDQVFNHLIKRATPQPIIKVGTPWQCIPIKNDKQARDTTEVHMSNQGFNELAQFDKFMNLEVVWLNENQLTNIKGIEQNFRIKHLYLQKNKISTLEGLQNLKHLQTLSLFNNELRDLEKNLLILKEFPGLSNLDLFNNPVAEEPYYRNRVISALPQLQLLDRSIITVQEKIKVEAWYKYFKAEVKIKKKGQKKQKLLPSQIFSVGEKILYKEVDEIKAKREQEKADEIQRERTRIKMKEKTFDPNKFPTNELKEQLRQRLHDNPMSIVNEWEKGKLKKIFKSYDKEKKGLITQDKLQGLFGDLINDIANIGKVPAVSFEKFKEIMSEDPLPWDSFCFQLNHVDFQRAPEELLQKKIDEKYKEFNRRLNAGKKAEAKEFMIEAVRLEAARDKDEHKLPEIIPDDNTKIRSDCFDFSRYKYKQNFTDTAKYLLQ</sequence>
<dbReference type="EMBL" id="CAJJDM010000004">
    <property type="protein sequence ID" value="CAD8044867.1"/>
    <property type="molecule type" value="Genomic_DNA"/>
</dbReference>
<dbReference type="PROSITE" id="PS51450">
    <property type="entry name" value="LRR"/>
    <property type="match status" value="2"/>
</dbReference>
<feature type="domain" description="EF-hand" evidence="2">
    <location>
        <begin position="271"/>
        <end position="306"/>
    </location>
</feature>
<keyword evidence="1" id="KW-0175">Coiled coil</keyword>
<proteinExistence type="predicted"/>
<accession>A0A8S1JS87</accession>
<dbReference type="GO" id="GO:0005509">
    <property type="term" value="F:calcium ion binding"/>
    <property type="evidence" value="ECO:0007669"/>
    <property type="project" value="InterPro"/>
</dbReference>
<dbReference type="InterPro" id="IPR002048">
    <property type="entry name" value="EF_hand_dom"/>
</dbReference>
<dbReference type="SMART" id="SM00365">
    <property type="entry name" value="LRR_SD22"/>
    <property type="match status" value="3"/>
</dbReference>
<dbReference type="InterPro" id="IPR001611">
    <property type="entry name" value="Leu-rich_rpt"/>
</dbReference>
<organism evidence="3 4">
    <name type="scientific">Paramecium primaurelia</name>
    <dbReference type="NCBI Taxonomy" id="5886"/>
    <lineage>
        <taxon>Eukaryota</taxon>
        <taxon>Sar</taxon>
        <taxon>Alveolata</taxon>
        <taxon>Ciliophora</taxon>
        <taxon>Intramacronucleata</taxon>
        <taxon>Oligohymenophorea</taxon>
        <taxon>Peniculida</taxon>
        <taxon>Parameciidae</taxon>
        <taxon>Paramecium</taxon>
    </lineage>
</organism>
<dbReference type="PROSITE" id="PS50222">
    <property type="entry name" value="EF_HAND_2"/>
    <property type="match status" value="1"/>
</dbReference>
<feature type="coiled-coil region" evidence="1">
    <location>
        <begin position="211"/>
        <end position="238"/>
    </location>
</feature>
<gene>
    <name evidence="3" type="ORF">PPRIM_AZ9-3.1.T0080436</name>
</gene>
<evidence type="ECO:0000313" key="4">
    <source>
        <dbReference type="Proteomes" id="UP000688137"/>
    </source>
</evidence>
<protein>
    <recommendedName>
        <fullName evidence="2">EF-hand domain-containing protein</fullName>
    </recommendedName>
</protein>
<evidence type="ECO:0000256" key="1">
    <source>
        <dbReference type="SAM" id="Coils"/>
    </source>
</evidence>
<dbReference type="PANTHER" id="PTHR46759">
    <property type="entry name" value="LEUCINE-RICH REPEAT-CONTAINING PROTEIN 72"/>
    <property type="match status" value="1"/>
</dbReference>
<dbReference type="InterPro" id="IPR042655">
    <property type="entry name" value="LRC72"/>
</dbReference>
<comment type="caution">
    <text evidence="3">The sequence shown here is derived from an EMBL/GenBank/DDBJ whole genome shotgun (WGS) entry which is preliminary data.</text>
</comment>
<reference evidence="3" key="1">
    <citation type="submission" date="2021-01" db="EMBL/GenBank/DDBJ databases">
        <authorList>
            <consortium name="Genoscope - CEA"/>
            <person name="William W."/>
        </authorList>
    </citation>
    <scope>NUCLEOTIDE SEQUENCE</scope>
</reference>
<dbReference type="Proteomes" id="UP000688137">
    <property type="component" value="Unassembled WGS sequence"/>
</dbReference>
<dbReference type="AlphaFoldDB" id="A0A8S1JS87"/>
<evidence type="ECO:0000313" key="3">
    <source>
        <dbReference type="EMBL" id="CAD8044867.1"/>
    </source>
</evidence>
<name>A0A8S1JS87_PARPR</name>
<dbReference type="PANTHER" id="PTHR46759:SF1">
    <property type="entry name" value="LEUCINE-RICH REPEAT-CONTAINING PROTEIN 72"/>
    <property type="match status" value="1"/>
</dbReference>